<dbReference type="SUPFAM" id="SSF56420">
    <property type="entry name" value="Peptide deformylase"/>
    <property type="match status" value="1"/>
</dbReference>
<dbReference type="PRINTS" id="PR01576">
    <property type="entry name" value="PDEFORMYLASE"/>
</dbReference>
<accession>A0A0F9XKG7</accession>
<dbReference type="PIRSF" id="PIRSF004749">
    <property type="entry name" value="Pep_def"/>
    <property type="match status" value="1"/>
</dbReference>
<dbReference type="Pfam" id="PF01327">
    <property type="entry name" value="Pep_deformylase"/>
    <property type="match status" value="1"/>
</dbReference>
<evidence type="ECO:0000313" key="2">
    <source>
        <dbReference type="EMBL" id="KKN92573.1"/>
    </source>
</evidence>
<sequence length="155" mass="17206">MSVLEIVTWPDVRLTTVCDPVETRSPEIDRLIADMLETMYAALGRGLAAPQVGRTERIFVFDAGWKTGTPTPVACINPQILRLSDTRAIGEEGCLSIPGVPMNIPRATEVTLRWTDANGTHEREFTGAEAVIVQHEYDHLDGVVIYDRVEQEKSQ</sequence>
<dbReference type="CDD" id="cd00487">
    <property type="entry name" value="Pep_deformylase"/>
    <property type="match status" value="1"/>
</dbReference>
<dbReference type="AlphaFoldDB" id="A0A0F9XKG7"/>
<comment type="caution">
    <text evidence="2">The sequence shown here is derived from an EMBL/GenBank/DDBJ whole genome shotgun (WGS) entry which is preliminary data.</text>
</comment>
<name>A0A0F9XKG7_9ZZZZ</name>
<protein>
    <recommendedName>
        <fullName evidence="3">Peptide deformylase</fullName>
    </recommendedName>
</protein>
<dbReference type="InterPro" id="IPR023635">
    <property type="entry name" value="Peptide_deformylase"/>
</dbReference>
<dbReference type="PANTHER" id="PTHR10458">
    <property type="entry name" value="PEPTIDE DEFORMYLASE"/>
    <property type="match status" value="1"/>
</dbReference>
<dbReference type="NCBIfam" id="TIGR00079">
    <property type="entry name" value="pept_deformyl"/>
    <property type="match status" value="1"/>
</dbReference>
<organism evidence="2">
    <name type="scientific">marine sediment metagenome</name>
    <dbReference type="NCBI Taxonomy" id="412755"/>
    <lineage>
        <taxon>unclassified sequences</taxon>
        <taxon>metagenomes</taxon>
        <taxon>ecological metagenomes</taxon>
    </lineage>
</organism>
<comment type="similarity">
    <text evidence="1">Belongs to the polypeptide deformylase family.</text>
</comment>
<dbReference type="Gene3D" id="3.90.45.10">
    <property type="entry name" value="Peptide deformylase"/>
    <property type="match status" value="1"/>
</dbReference>
<gene>
    <name evidence="2" type="ORF">LCGC14_0207320</name>
</gene>
<dbReference type="HAMAP" id="MF_00163">
    <property type="entry name" value="Pep_deformylase"/>
    <property type="match status" value="1"/>
</dbReference>
<proteinExistence type="inferred from homology"/>
<evidence type="ECO:0000256" key="1">
    <source>
        <dbReference type="ARBA" id="ARBA00010759"/>
    </source>
</evidence>
<dbReference type="GO" id="GO:0042586">
    <property type="term" value="F:peptide deformylase activity"/>
    <property type="evidence" value="ECO:0007669"/>
    <property type="project" value="InterPro"/>
</dbReference>
<evidence type="ECO:0008006" key="3">
    <source>
        <dbReference type="Google" id="ProtNLM"/>
    </source>
</evidence>
<dbReference type="InterPro" id="IPR036821">
    <property type="entry name" value="Peptide_deformylase_sf"/>
</dbReference>
<dbReference type="PANTHER" id="PTHR10458:SF22">
    <property type="entry name" value="PEPTIDE DEFORMYLASE"/>
    <property type="match status" value="1"/>
</dbReference>
<dbReference type="NCBIfam" id="NF001159">
    <property type="entry name" value="PRK00150.1-3"/>
    <property type="match status" value="1"/>
</dbReference>
<dbReference type="EMBL" id="LAZR01000094">
    <property type="protein sequence ID" value="KKN92573.1"/>
    <property type="molecule type" value="Genomic_DNA"/>
</dbReference>
<reference evidence="2" key="1">
    <citation type="journal article" date="2015" name="Nature">
        <title>Complex archaea that bridge the gap between prokaryotes and eukaryotes.</title>
        <authorList>
            <person name="Spang A."/>
            <person name="Saw J.H."/>
            <person name="Jorgensen S.L."/>
            <person name="Zaremba-Niedzwiedzka K."/>
            <person name="Martijn J."/>
            <person name="Lind A.E."/>
            <person name="van Eijk R."/>
            <person name="Schleper C."/>
            <person name="Guy L."/>
            <person name="Ettema T.J."/>
        </authorList>
    </citation>
    <scope>NUCLEOTIDE SEQUENCE</scope>
</reference>